<dbReference type="Proteomes" id="UP001158576">
    <property type="component" value="Chromosome PAR"/>
</dbReference>
<keyword evidence="1" id="KW-0812">Transmembrane</keyword>
<keyword evidence="1" id="KW-1133">Transmembrane helix</keyword>
<feature type="transmembrane region" description="Helical" evidence="1">
    <location>
        <begin position="26"/>
        <end position="52"/>
    </location>
</feature>
<name>A0ABN7RLS4_OIKDI</name>
<evidence type="ECO:0000256" key="1">
    <source>
        <dbReference type="SAM" id="Phobius"/>
    </source>
</evidence>
<feature type="transmembrane region" description="Helical" evidence="1">
    <location>
        <begin position="229"/>
        <end position="249"/>
    </location>
</feature>
<evidence type="ECO:0000313" key="2">
    <source>
        <dbReference type="EMBL" id="CAG5077797.1"/>
    </source>
</evidence>
<gene>
    <name evidence="2" type="ORF">OKIOD_LOCUS372</name>
</gene>
<feature type="transmembrane region" description="Helical" evidence="1">
    <location>
        <begin position="202"/>
        <end position="222"/>
    </location>
</feature>
<sequence length="362" mass="41752">MGEEFRNVTIPQFWIDNGFTAETLPIWYNTLAVIMIAFFFISIINWTVAYIVRKKMDPLKHFGAKPMTSLERYAQACKFGQEPAMNFVSSTLVTNDRVYVIIRLTIAIWSLSLTAMINEGLRTWIFGSYFPLALVLSIYVNFNRHLIIQGFGSKAQTCNKILSFIFNLQAPLRLILSLTMWTKWFGTSRVRDISRRMDASRFILFNKEFAPSLFLLVELLWFDTKVSYFGVWAPVFICCITGISLLRAMNPEPPQASLAMFNRPYSTTLHAFIFFFGIIVIQWGLASICLFKIWIFKKIPVIGERLTTRQKCAAVFKKRQAFNYYFKGTEVAKKRKSTAASEFGNIGKRMSTGKRVSTMERL</sequence>
<keyword evidence="1" id="KW-0472">Membrane</keyword>
<feature type="transmembrane region" description="Helical" evidence="1">
    <location>
        <begin position="98"/>
        <end position="117"/>
    </location>
</feature>
<proteinExistence type="predicted"/>
<accession>A0ABN7RLS4</accession>
<organism evidence="2 3">
    <name type="scientific">Oikopleura dioica</name>
    <name type="common">Tunicate</name>
    <dbReference type="NCBI Taxonomy" id="34765"/>
    <lineage>
        <taxon>Eukaryota</taxon>
        <taxon>Metazoa</taxon>
        <taxon>Chordata</taxon>
        <taxon>Tunicata</taxon>
        <taxon>Appendicularia</taxon>
        <taxon>Copelata</taxon>
        <taxon>Oikopleuridae</taxon>
        <taxon>Oikopleura</taxon>
    </lineage>
</organism>
<feature type="transmembrane region" description="Helical" evidence="1">
    <location>
        <begin position="161"/>
        <end position="182"/>
    </location>
</feature>
<keyword evidence="3" id="KW-1185">Reference proteome</keyword>
<evidence type="ECO:0000313" key="3">
    <source>
        <dbReference type="Proteomes" id="UP001158576"/>
    </source>
</evidence>
<dbReference type="EMBL" id="OU015568">
    <property type="protein sequence ID" value="CAG5077797.1"/>
    <property type="molecule type" value="Genomic_DNA"/>
</dbReference>
<feature type="transmembrane region" description="Helical" evidence="1">
    <location>
        <begin position="123"/>
        <end position="140"/>
    </location>
</feature>
<reference evidence="2 3" key="1">
    <citation type="submission" date="2021-04" db="EMBL/GenBank/DDBJ databases">
        <authorList>
            <person name="Bliznina A."/>
        </authorList>
    </citation>
    <scope>NUCLEOTIDE SEQUENCE [LARGE SCALE GENOMIC DNA]</scope>
</reference>
<protein>
    <submittedName>
        <fullName evidence="2">Oidioi.mRNA.OKI2018_I69.PAR.g8814.t1.cds</fullName>
    </submittedName>
</protein>
<feature type="transmembrane region" description="Helical" evidence="1">
    <location>
        <begin position="269"/>
        <end position="295"/>
    </location>
</feature>